<dbReference type="CDD" id="cd06974">
    <property type="entry name" value="TerD_like"/>
    <property type="match status" value="1"/>
</dbReference>
<protein>
    <submittedName>
        <fullName evidence="2">Bacterial stress protein</fullName>
    </submittedName>
</protein>
<dbReference type="EMBL" id="ADKM02000100">
    <property type="protein sequence ID" value="EGC02230.1"/>
    <property type="molecule type" value="Genomic_DNA"/>
</dbReference>
<organism evidence="2 3">
    <name type="scientific">Ruminococcus albus 8</name>
    <dbReference type="NCBI Taxonomy" id="246199"/>
    <lineage>
        <taxon>Bacteria</taxon>
        <taxon>Bacillati</taxon>
        <taxon>Bacillota</taxon>
        <taxon>Clostridia</taxon>
        <taxon>Eubacteriales</taxon>
        <taxon>Oscillospiraceae</taxon>
        <taxon>Ruminococcus</taxon>
    </lineage>
</organism>
<reference evidence="2 3" key="1">
    <citation type="submission" date="2011-02" db="EMBL/GenBank/DDBJ databases">
        <authorList>
            <person name="Nelson K.E."/>
            <person name="Sutton G."/>
            <person name="Torralba M."/>
            <person name="Durkin S."/>
            <person name="Harkins D."/>
            <person name="Montgomery R."/>
            <person name="Ziemer C."/>
            <person name="Klaassens E."/>
            <person name="Ocuiv P."/>
            <person name="Morrison M."/>
        </authorList>
    </citation>
    <scope>NUCLEOTIDE SEQUENCE [LARGE SCALE GENOMIC DNA]</scope>
    <source>
        <strain evidence="2 3">8</strain>
    </source>
</reference>
<feature type="domain" description="TerD" evidence="1">
    <location>
        <begin position="1"/>
        <end position="214"/>
    </location>
</feature>
<dbReference type="RefSeq" id="WP_002851169.1">
    <property type="nucleotide sequence ID" value="NZ_ADKM02000100.1"/>
</dbReference>
<dbReference type="InterPro" id="IPR003325">
    <property type="entry name" value="TerD"/>
</dbReference>
<gene>
    <name evidence="2" type="ORF">CUS_5765</name>
</gene>
<comment type="caution">
    <text evidence="2">The sequence shown here is derived from an EMBL/GenBank/DDBJ whole genome shotgun (WGS) entry which is preliminary data.</text>
</comment>
<evidence type="ECO:0000313" key="3">
    <source>
        <dbReference type="Proteomes" id="UP000004259"/>
    </source>
</evidence>
<evidence type="ECO:0000313" key="2">
    <source>
        <dbReference type="EMBL" id="EGC02230.1"/>
    </source>
</evidence>
<evidence type="ECO:0000259" key="1">
    <source>
        <dbReference type="Pfam" id="PF02342"/>
    </source>
</evidence>
<dbReference type="AlphaFoldDB" id="E9SEK6"/>
<dbReference type="PANTHER" id="PTHR32097:SF15">
    <property type="entry name" value="STRESS RESPONSE PROTEIN SCP2"/>
    <property type="match status" value="1"/>
</dbReference>
<dbReference type="Pfam" id="PF02342">
    <property type="entry name" value="TerD"/>
    <property type="match status" value="1"/>
</dbReference>
<dbReference type="Gene3D" id="2.60.60.30">
    <property type="entry name" value="sav2460 like domains"/>
    <property type="match status" value="1"/>
</dbReference>
<sequence>MSISLQKGQKVSLSKESAGLSKVIVGLGWDEANRPQPQQKQGGFFSGLFGGSNTSGNMQSVGGDTIDCDAAAFMLQNGRLVNKNDIIYYGNLRHATGTVVHMGDNLTGAGDGDDEQIVVDLAQVPPQYDRIVVTVNIYHAKQKNQHFGMINNAFIRLVDARNNKEICRYNLTDSYPGITAMVFGEIYRHNNEWKFNAIGQGTNDGSLSELAGRYAGM</sequence>
<dbReference type="PANTHER" id="PTHR32097">
    <property type="entry name" value="CAMP-BINDING PROTEIN 1-RELATED"/>
    <property type="match status" value="1"/>
</dbReference>
<dbReference type="Proteomes" id="UP000004259">
    <property type="component" value="Unassembled WGS sequence"/>
</dbReference>
<dbReference type="eggNOG" id="COG2310">
    <property type="taxonomic scope" value="Bacteria"/>
</dbReference>
<name>E9SEK6_RUMAL</name>
<dbReference type="OrthoDB" id="4123258at2"/>
<proteinExistence type="predicted"/>
<accession>E9SEK6</accession>
<keyword evidence="3" id="KW-1185">Reference proteome</keyword>
<dbReference type="STRING" id="246199.CUS_5765"/>
<dbReference type="InterPro" id="IPR051324">
    <property type="entry name" value="Stress/Tellurium_Resist"/>
</dbReference>